<dbReference type="Gene3D" id="3.30.2410.10">
    <property type="entry name" value="Hect, E3 ligase catalytic domain"/>
    <property type="match status" value="1"/>
</dbReference>
<evidence type="ECO:0000259" key="4">
    <source>
        <dbReference type="PROSITE" id="PS50237"/>
    </source>
</evidence>
<feature type="compositionally biased region" description="Basic and acidic residues" evidence="3">
    <location>
        <begin position="991"/>
        <end position="1007"/>
    </location>
</feature>
<dbReference type="EMBL" id="JAPFFF010000007">
    <property type="protein sequence ID" value="KAK8886566.1"/>
    <property type="molecule type" value="Genomic_DNA"/>
</dbReference>
<evidence type="ECO:0000256" key="1">
    <source>
        <dbReference type="ARBA" id="ARBA00022786"/>
    </source>
</evidence>
<protein>
    <recommendedName>
        <fullName evidence="4">HECT domain-containing protein</fullName>
    </recommendedName>
</protein>
<dbReference type="PANTHER" id="PTHR46654:SF1">
    <property type="entry name" value="E3 UBIQUITIN-PROTEIN LIGASE HECTD3"/>
    <property type="match status" value="1"/>
</dbReference>
<keyword evidence="1 2" id="KW-0833">Ubl conjugation pathway</keyword>
<dbReference type="Pfam" id="PF00632">
    <property type="entry name" value="HECT"/>
    <property type="match status" value="1"/>
</dbReference>
<dbReference type="Proteomes" id="UP001470230">
    <property type="component" value="Unassembled WGS sequence"/>
</dbReference>
<accession>A0ABR2K6Z3</accession>
<name>A0ABR2K6Z3_9EUKA</name>
<dbReference type="InterPro" id="IPR000569">
    <property type="entry name" value="HECT_dom"/>
</dbReference>
<feature type="domain" description="HECT" evidence="4">
    <location>
        <begin position="2440"/>
        <end position="2798"/>
    </location>
</feature>
<sequence>MKKLPSLHLSPILIEEFLSNYVNIIQEEKRYLLYSLKPEEIKFLLMRNAEFIDNIDYAIEYLIRSDEIRTNNNSSLLNSQISFNNLQTKLEKCHTLAQNRIIDFNEQVNINEINFIVKPIESVLINNQPAYYPDTLIYSYSALIMIARSKYEETKSAKKNPKFQDLGQLIDLYNSYSLQSNFSPINPKLIQQQNSENGAFNPLFIGIPSGSPNLHQKGMASNGHFLFFLHSDMYLSIFPISIENGGFLSPFMCKLKISSDIENASLSFLANRLILNSPHLTLSFGLSSLIVGQSSTYEMKCPEVQTKIQALNKDSGFVVTDGVVNVYISQQKEMTIATVKTIETQKEINKVVLHRNENFSYKTYPFDNGNGLFLWPVETNGIVLSFYIKIDQSHTLCRQFSLIDGSHLKDDMIETTITISSITYDSINQMHYVAIENNGQLMVYALSGMSNCSVNPFIFDFSIPDFDGKKNLKTKIISIFSNLGSKNIKDENKAKDNVFVSLFSSIVLSSIFFKKDINTFIINDIENILLLPLFIVEISKAIYENIVIDKDISSNDLKISAIQNLAILFVINMRHQYMLMNDENSDKQKNSTIKAKFQTRVVELLIDLSRIKEAFSMNIITYIILNLFDLIDICGKSENETNFQAILEGLLISSSSTLLNYIIHVLIMNSDKFSLLSFNESANVFSKYIVDNYSLSQVHPGIISFLLCHQRCVINEVHRSMKKDHFATSSLIININYTDCKTDNEALNNFGEYTNFLVNQFSSSITSLSSFEEMKNTTIYFLFLNYLSLIAGLYNYHEIAQIVTPLLFITQNSIKEFFERSNVVLSKNQEAQDILTKIGLAFGACTGTLIKGGNYSKFDEKYKWLIRPNMNLISHPDLLYDLDNPSTNIYSFLDQDVRLFLSSSPDLNGKEILQNIYKKWNVNMNKNLRSPLLELDQLFFAVELYHLHLFEELKEGKIDLLRPALQQMMRVRNSARAILRSNDSSRKVEILATTDENKDNNNDKSDSEENNSYYSPFDLIVVKCKMLLRMTSKFDNSNVSIAPKLLADFVLSPDQPSAMINYISNQQNRLQLTNVGFSLIEAAYSLKIDELFLQVIDTTLSIVVDNFDGLSAIVQYDDSQKSEKQISNFLSRAFESMKSSYLALIVYKLIKSETLANEIIGRSIEKVLTYAIDDNKLFGLCYKRFGYITNIFENCDSFSFLDSSKNIKVPLISLPVEDFYKISINQWFIISDVLSTRTNDSKIYQKILQFFIDKSFGFSITEQTILHFISKCIFSFYERFDETYSLQNVKNDFELLLKYLGNSLTTHENLIKASEIVTFFRRILMLCNKFTLILVDIFKHYESLLSSPAQKNYSERICAIFSILGGFIDVIKLNYPVSFRYTRETIKQGIFLDQGRLVEYPINEETKPIYYNGKNIYAEPIVPFNWCMFPDFNFILTFLNYATKVIPSQLSLIYLTSLSFYLKEETFYNSLLDSHIDYLIKKLSSFMNPFDTIKDTKSIITFLMVKKKIQPLKECGFSIMSNESLQCETFLSPVLKSTKVDVVIESNPDFEGYFGIIADCPIENQFPYAFINAKSGNVYPGSLKSHIAQGIKSNIIRFSVDAVQQSIYVNQGTKSQQTIIRIPEIPNKTFNFKIFICCSYPCQVLSIKVKNSNSKDYNTKNQFNMNYVPHLYPIYSPSKKAPIVNYPSWTKYKTIQQLKNILMDDNNTDIFHPLTTDSYTKTPVFEMINFKYFIFRFIQADSISVDLINSISLHVYSKLITQTSTIIMMYLVNNGFGQILLNYKPSLLIQLFSYLQIPLEPYDKEKLANIEFPFSFNESILNERSLVTHNQQFNDMEFDMKKCLHAIASIKHDDTFIKLLKSYIENMGNDPNVHTLRNINVNCVHFDLVYLGPSLSIVIPSNEVETIITSTPNLDTFQINKIDRQISSKASPIHFPFIYDVNDNSVATININVSPLKSSKKTITCLSIDKNNNHWTFGTPFELLLLLKEYYILSNDPIFVREKLVNWMLINSPFISIFLPKLLLQCSQESFIIPSQVQVEYLQSLLCLSSLINTFNNFIDQNLSNFLFQEKRSLNSSFHMKISSYFPEFYLRPPLVAEETSPILTLQLPNLDIPSRISNPVSSFMLYKSLINRRESIRGFPYWEVLPIWLSITTKLLPLLKDKKQQNKKSENQEDSEDDLIVINKSNGFFEVINPMCQKAFVMISDSSKNNISTNIDSFILYSYSDTFDEPTIVNSNELFKPFEFQVPSLFISVNNIEGDIEFIAQVDEQYNESDDEDEPQTSYDFNLLKIHDDFVNDMRMLVENWTDEETYDLISIIPPFLLQQASFQPLFEIVLSPDMNYNSYFPPRVVLIVTFIVHRINNLNYSYHDSISQPMWNSVNNLISFNEASKKFLSSILRKNTSRAYVDVNRFEAHRVAIEGNGSQAISVICQMSRLLADSATKLRSPEMVWHVKFINEEAIDVGGPSRELFSEISMSIFEPTSGLFILGPNGLRKYGDRYRDVYVPFHYRPPHSRLIEIDSIRRNTCYKAIGVFLGIVMRVGYYQNLPFAPLVWKLIANEKVGEKDVLEIDQRFADFIKNLRKAKNNKDKSIFNEQFNSNSNRISWTCENWDGSTMKVPNPTKSNFVLREHVDLYIVNCIKKRIEVLLESVFYIRQGMCENIGFSHHQFMTGKIISFLTQGSNVITTMQLKKIFLFPEDEELKIGSKGYFYFWEAVERMTNNQRSLLLKFITALTRLPNPATFKDFKIKVSPLSARTNCLPQASTCFNTLYLPVYTSSEIAFKMITIAIESCQTMEKS</sequence>
<proteinExistence type="predicted"/>
<gene>
    <name evidence="5" type="ORF">M9Y10_042030</name>
</gene>
<organism evidence="5 6">
    <name type="scientific">Tritrichomonas musculus</name>
    <dbReference type="NCBI Taxonomy" id="1915356"/>
    <lineage>
        <taxon>Eukaryota</taxon>
        <taxon>Metamonada</taxon>
        <taxon>Parabasalia</taxon>
        <taxon>Tritrichomonadida</taxon>
        <taxon>Tritrichomonadidae</taxon>
        <taxon>Tritrichomonas</taxon>
    </lineage>
</organism>
<feature type="region of interest" description="Disordered" evidence="3">
    <location>
        <begin position="991"/>
        <end position="1010"/>
    </location>
</feature>
<evidence type="ECO:0000256" key="3">
    <source>
        <dbReference type="SAM" id="MobiDB-lite"/>
    </source>
</evidence>
<dbReference type="SUPFAM" id="SSF56204">
    <property type="entry name" value="Hect, E3 ligase catalytic domain"/>
    <property type="match status" value="1"/>
</dbReference>
<keyword evidence="6" id="KW-1185">Reference proteome</keyword>
<evidence type="ECO:0000313" key="5">
    <source>
        <dbReference type="EMBL" id="KAK8886566.1"/>
    </source>
</evidence>
<evidence type="ECO:0000313" key="6">
    <source>
        <dbReference type="Proteomes" id="UP001470230"/>
    </source>
</evidence>
<comment type="caution">
    <text evidence="5">The sequence shown here is derived from an EMBL/GenBank/DDBJ whole genome shotgun (WGS) entry which is preliminary data.</text>
</comment>
<dbReference type="InterPro" id="IPR035983">
    <property type="entry name" value="Hect_E3_ubiquitin_ligase"/>
</dbReference>
<feature type="active site" description="Glycyl thioester intermediate" evidence="2">
    <location>
        <position position="2766"/>
    </location>
</feature>
<dbReference type="PROSITE" id="PS50237">
    <property type="entry name" value="HECT"/>
    <property type="match status" value="1"/>
</dbReference>
<dbReference type="SMART" id="SM00119">
    <property type="entry name" value="HECTc"/>
    <property type="match status" value="1"/>
</dbReference>
<dbReference type="PANTHER" id="PTHR46654">
    <property type="entry name" value="E3 UBIQUITIN-PROTEIN LIGASE HECTD3"/>
    <property type="match status" value="1"/>
</dbReference>
<evidence type="ECO:0000256" key="2">
    <source>
        <dbReference type="PROSITE-ProRule" id="PRU00104"/>
    </source>
</evidence>
<dbReference type="InterPro" id="IPR042469">
    <property type="entry name" value="HECTD3"/>
</dbReference>
<reference evidence="5 6" key="1">
    <citation type="submission" date="2024-04" db="EMBL/GenBank/DDBJ databases">
        <title>Tritrichomonas musculus Genome.</title>
        <authorList>
            <person name="Alves-Ferreira E."/>
            <person name="Grigg M."/>
            <person name="Lorenzi H."/>
            <person name="Galac M."/>
        </authorList>
    </citation>
    <scope>NUCLEOTIDE SEQUENCE [LARGE SCALE GENOMIC DNA]</scope>
    <source>
        <strain evidence="5 6">EAF2021</strain>
    </source>
</reference>
<dbReference type="Gene3D" id="3.90.1750.10">
    <property type="entry name" value="Hect, E3 ligase catalytic domains"/>
    <property type="match status" value="1"/>
</dbReference>